<feature type="transmembrane region" description="Helical" evidence="8">
    <location>
        <begin position="251"/>
        <end position="276"/>
    </location>
</feature>
<sequence>MSAVPPVAGLAARLAARRRARTAVVTASVLGALLGVVLFGLVVGDVPTSPAEVLAALLGGGDQRTQLVVVGLRLPRLVTGAVVGAALGASGALFQSLTRNPLGSPDVVGFTAGSATGALVAIVVLGGGTAAVAGGALAGGLACALAVLALSSSGGTTTGHRFVLVGIGTAAVLTSANGYLLTRASLGDATAAQTWLVGSLDARGWETAVPLLVAVGVLLPVALAAQRTLALLDLGDDLAAALGVDVPRARLGAVVVGIALAAAGTAAAGPVGFVALAAPQLARRLTRGSGAGAGAAAALGALLLVTSDVVAQRALAPVVLPVGVVTGLVGGVYLAWLLGTGRARSGPR</sequence>
<evidence type="ECO:0000256" key="3">
    <source>
        <dbReference type="ARBA" id="ARBA00022448"/>
    </source>
</evidence>
<feature type="transmembrane region" description="Helical" evidence="8">
    <location>
        <begin position="77"/>
        <end position="95"/>
    </location>
</feature>
<comment type="similarity">
    <text evidence="2">Belongs to the binding-protein-dependent transport system permease family. FecCD subfamily.</text>
</comment>
<dbReference type="KEGG" id="xya:ET471_15570"/>
<evidence type="ECO:0000256" key="5">
    <source>
        <dbReference type="ARBA" id="ARBA00022692"/>
    </source>
</evidence>
<evidence type="ECO:0000256" key="8">
    <source>
        <dbReference type="SAM" id="Phobius"/>
    </source>
</evidence>
<evidence type="ECO:0008006" key="11">
    <source>
        <dbReference type="Google" id="ProtNLM"/>
    </source>
</evidence>
<gene>
    <name evidence="9" type="ORF">ET471_15570</name>
</gene>
<evidence type="ECO:0000256" key="4">
    <source>
        <dbReference type="ARBA" id="ARBA00022475"/>
    </source>
</evidence>
<dbReference type="AlphaFoldDB" id="A0A4P6F6A0"/>
<keyword evidence="3" id="KW-0813">Transport</keyword>
<feature type="transmembrane region" description="Helical" evidence="8">
    <location>
        <begin position="288"/>
        <end position="306"/>
    </location>
</feature>
<keyword evidence="7 8" id="KW-0472">Membrane</keyword>
<feature type="transmembrane region" description="Helical" evidence="8">
    <location>
        <begin position="318"/>
        <end position="338"/>
    </location>
</feature>
<accession>A0A4P6F6A0</accession>
<comment type="subcellular location">
    <subcellularLocation>
        <location evidence="1">Cell membrane</location>
        <topology evidence="1">Multi-pass membrane protein</topology>
    </subcellularLocation>
</comment>
<reference evidence="9 10" key="1">
    <citation type="submission" date="2019-01" db="EMBL/GenBank/DDBJ databases">
        <title>Genome sequencing of strain FW10M-9.</title>
        <authorList>
            <person name="Heo J."/>
            <person name="Kim S.-J."/>
            <person name="Kim J.-S."/>
            <person name="Hong S.-B."/>
            <person name="Kwon S.-W."/>
        </authorList>
    </citation>
    <scope>NUCLEOTIDE SEQUENCE [LARGE SCALE GENOMIC DNA]</scope>
    <source>
        <strain evidence="9 10">FW10M-9</strain>
    </source>
</reference>
<organism evidence="9 10">
    <name type="scientific">Xylanimonas protaetiae</name>
    <dbReference type="NCBI Taxonomy" id="2509457"/>
    <lineage>
        <taxon>Bacteria</taxon>
        <taxon>Bacillati</taxon>
        <taxon>Actinomycetota</taxon>
        <taxon>Actinomycetes</taxon>
        <taxon>Micrococcales</taxon>
        <taxon>Promicromonosporaceae</taxon>
        <taxon>Xylanimonas</taxon>
    </lineage>
</organism>
<name>A0A4P6F6A0_9MICO</name>
<feature type="transmembrane region" description="Helical" evidence="8">
    <location>
        <begin position="107"/>
        <end position="125"/>
    </location>
</feature>
<dbReference type="GO" id="GO:0033214">
    <property type="term" value="P:siderophore-iron import into cell"/>
    <property type="evidence" value="ECO:0007669"/>
    <property type="project" value="TreeGrafter"/>
</dbReference>
<feature type="transmembrane region" description="Helical" evidence="8">
    <location>
        <begin position="162"/>
        <end position="181"/>
    </location>
</feature>
<evidence type="ECO:0000256" key="2">
    <source>
        <dbReference type="ARBA" id="ARBA00007935"/>
    </source>
</evidence>
<keyword evidence="5 8" id="KW-0812">Transmembrane</keyword>
<evidence type="ECO:0000313" key="10">
    <source>
        <dbReference type="Proteomes" id="UP000292118"/>
    </source>
</evidence>
<evidence type="ECO:0000256" key="7">
    <source>
        <dbReference type="ARBA" id="ARBA00023136"/>
    </source>
</evidence>
<dbReference type="EMBL" id="CP035493">
    <property type="protein sequence ID" value="QAY71272.1"/>
    <property type="molecule type" value="Genomic_DNA"/>
</dbReference>
<feature type="transmembrane region" description="Helical" evidence="8">
    <location>
        <begin position="23"/>
        <end position="44"/>
    </location>
</feature>
<dbReference type="Proteomes" id="UP000292118">
    <property type="component" value="Chromosome"/>
</dbReference>
<dbReference type="OrthoDB" id="4455417at2"/>
<protein>
    <recommendedName>
        <fullName evidence="11">Iron complex transport system permease protein</fullName>
    </recommendedName>
</protein>
<keyword evidence="4" id="KW-1003">Cell membrane</keyword>
<dbReference type="SUPFAM" id="SSF81345">
    <property type="entry name" value="ABC transporter involved in vitamin B12 uptake, BtuC"/>
    <property type="match status" value="1"/>
</dbReference>
<keyword evidence="10" id="KW-1185">Reference proteome</keyword>
<evidence type="ECO:0000256" key="6">
    <source>
        <dbReference type="ARBA" id="ARBA00022989"/>
    </source>
</evidence>
<dbReference type="RefSeq" id="WP_129189792.1">
    <property type="nucleotide sequence ID" value="NZ_CP035493.1"/>
</dbReference>
<evidence type="ECO:0000256" key="1">
    <source>
        <dbReference type="ARBA" id="ARBA00004651"/>
    </source>
</evidence>
<dbReference type="Pfam" id="PF01032">
    <property type="entry name" value="FecCD"/>
    <property type="match status" value="1"/>
</dbReference>
<dbReference type="Gene3D" id="1.10.3470.10">
    <property type="entry name" value="ABC transporter involved in vitamin B12 uptake, BtuC"/>
    <property type="match status" value="1"/>
</dbReference>
<proteinExistence type="inferred from homology"/>
<evidence type="ECO:0000313" key="9">
    <source>
        <dbReference type="EMBL" id="QAY71272.1"/>
    </source>
</evidence>
<dbReference type="GO" id="GO:0022857">
    <property type="term" value="F:transmembrane transporter activity"/>
    <property type="evidence" value="ECO:0007669"/>
    <property type="project" value="InterPro"/>
</dbReference>
<dbReference type="InterPro" id="IPR000522">
    <property type="entry name" value="ABC_transptr_permease_BtuC"/>
</dbReference>
<feature type="transmembrane region" description="Helical" evidence="8">
    <location>
        <begin position="131"/>
        <end position="150"/>
    </location>
</feature>
<dbReference type="PANTHER" id="PTHR30472">
    <property type="entry name" value="FERRIC ENTEROBACTIN TRANSPORT SYSTEM PERMEASE PROTEIN"/>
    <property type="match status" value="1"/>
</dbReference>
<keyword evidence="6 8" id="KW-1133">Transmembrane helix</keyword>
<dbReference type="GO" id="GO:0005886">
    <property type="term" value="C:plasma membrane"/>
    <property type="evidence" value="ECO:0007669"/>
    <property type="project" value="UniProtKB-SubCell"/>
</dbReference>
<dbReference type="PANTHER" id="PTHR30472:SF24">
    <property type="entry name" value="FERRIC ENTEROBACTIN TRANSPORT SYSTEM PERMEASE PROTEIN FEPG"/>
    <property type="match status" value="1"/>
</dbReference>
<dbReference type="InterPro" id="IPR037294">
    <property type="entry name" value="ABC_BtuC-like"/>
</dbReference>